<feature type="compositionally biased region" description="Polar residues" evidence="1">
    <location>
        <begin position="19"/>
        <end position="38"/>
    </location>
</feature>
<accession>A0A7I7QZ02</accession>
<feature type="region of interest" description="Disordered" evidence="1">
    <location>
        <begin position="1"/>
        <end position="42"/>
    </location>
</feature>
<dbReference type="EMBL" id="AP022588">
    <property type="protein sequence ID" value="BBY31594.1"/>
    <property type="molecule type" value="Genomic_DNA"/>
</dbReference>
<sequence>MPHKSVTISGTANADCVDNTASGQRPANRYSPASTNEVSHTHDGGLYWPGKVLTDNTTPVIAAIHQRFAAEKRALIDRLSLTRTHLRETGRSPLREDEDPRSGHSSPAWALVELRCSAPRVSV</sequence>
<feature type="compositionally biased region" description="Polar residues" evidence="1">
    <location>
        <begin position="1"/>
        <end position="12"/>
    </location>
</feature>
<keyword evidence="3" id="KW-1185">Reference proteome</keyword>
<dbReference type="AlphaFoldDB" id="A0A7I7QZ02"/>
<proteinExistence type="predicted"/>
<reference evidence="2 3" key="1">
    <citation type="journal article" date="2019" name="Emerg. Microbes Infect.">
        <title>Comprehensive subspecies identification of 175 nontuberculous mycobacteria species based on 7547 genomic profiles.</title>
        <authorList>
            <person name="Matsumoto Y."/>
            <person name="Kinjo T."/>
            <person name="Motooka D."/>
            <person name="Nabeya D."/>
            <person name="Jung N."/>
            <person name="Uechi K."/>
            <person name="Horii T."/>
            <person name="Iida T."/>
            <person name="Fujita J."/>
            <person name="Nakamura S."/>
        </authorList>
    </citation>
    <scope>NUCLEOTIDE SEQUENCE [LARGE SCALE GENOMIC DNA]</scope>
    <source>
        <strain evidence="2 3">JCM 17899</strain>
    </source>
</reference>
<evidence type="ECO:0000313" key="3">
    <source>
        <dbReference type="Proteomes" id="UP000467193"/>
    </source>
</evidence>
<dbReference type="Proteomes" id="UP000467193">
    <property type="component" value="Chromosome"/>
</dbReference>
<feature type="region of interest" description="Disordered" evidence="1">
    <location>
        <begin position="83"/>
        <end position="107"/>
    </location>
</feature>
<name>A0A7I7QZ02_9MYCO</name>
<dbReference type="KEGG" id="msei:MSEDJ_56900"/>
<protein>
    <submittedName>
        <fullName evidence="2">Uncharacterized protein</fullName>
    </submittedName>
</protein>
<organism evidence="2 3">
    <name type="scientific">Mycolicibacterium sediminis</name>
    <dbReference type="NCBI Taxonomy" id="1286180"/>
    <lineage>
        <taxon>Bacteria</taxon>
        <taxon>Bacillati</taxon>
        <taxon>Actinomycetota</taxon>
        <taxon>Actinomycetes</taxon>
        <taxon>Mycobacteriales</taxon>
        <taxon>Mycobacteriaceae</taxon>
        <taxon>Mycolicibacterium</taxon>
    </lineage>
</organism>
<feature type="compositionally biased region" description="Basic and acidic residues" evidence="1">
    <location>
        <begin position="85"/>
        <end position="102"/>
    </location>
</feature>
<evidence type="ECO:0000256" key="1">
    <source>
        <dbReference type="SAM" id="MobiDB-lite"/>
    </source>
</evidence>
<evidence type="ECO:0000313" key="2">
    <source>
        <dbReference type="EMBL" id="BBY31594.1"/>
    </source>
</evidence>
<gene>
    <name evidence="2" type="ORF">MSEDJ_56900</name>
</gene>